<gene>
    <name evidence="1" type="ORF">KDN34_09105</name>
</gene>
<dbReference type="EMBL" id="CP073587">
    <property type="protein sequence ID" value="QUN04444.1"/>
    <property type="molecule type" value="Genomic_DNA"/>
</dbReference>
<dbReference type="Pfam" id="PF11207">
    <property type="entry name" value="DUF2989"/>
    <property type="match status" value="1"/>
</dbReference>
<keyword evidence="2" id="KW-1185">Reference proteome</keyword>
<reference evidence="1 2" key="1">
    <citation type="submission" date="2021-04" db="EMBL/GenBank/DDBJ databases">
        <title>Novel species identification of genus Shewanella.</title>
        <authorList>
            <person name="Liu G."/>
        </authorList>
    </citation>
    <scope>NUCLEOTIDE SEQUENCE [LARGE SCALE GENOMIC DNA]</scope>
    <source>
        <strain evidence="1 2">FJAT-54481</strain>
    </source>
</reference>
<dbReference type="Proteomes" id="UP000679575">
    <property type="component" value="Chromosome"/>
</dbReference>
<accession>A0ABX7YPZ2</accession>
<organism evidence="1 2">
    <name type="scientific">Shewanella yunxiaonensis</name>
    <dbReference type="NCBI Taxonomy" id="2829809"/>
    <lineage>
        <taxon>Bacteria</taxon>
        <taxon>Pseudomonadati</taxon>
        <taxon>Pseudomonadota</taxon>
        <taxon>Gammaproteobacteria</taxon>
        <taxon>Alteromonadales</taxon>
        <taxon>Shewanellaceae</taxon>
        <taxon>Shewanella</taxon>
    </lineage>
</organism>
<evidence type="ECO:0000313" key="2">
    <source>
        <dbReference type="Proteomes" id="UP000679575"/>
    </source>
</evidence>
<dbReference type="PROSITE" id="PS51257">
    <property type="entry name" value="PROKAR_LIPOPROTEIN"/>
    <property type="match status" value="1"/>
</dbReference>
<evidence type="ECO:0000313" key="1">
    <source>
        <dbReference type="EMBL" id="QUN04444.1"/>
    </source>
</evidence>
<sequence length="293" mass="33141">MLSGRNFVLITSFSTIMLLCGCDRLTTTAKICKNNPEICMDLHKDGWCRSQRSELVSDRLEVKEAPSPTGEQLYRLLIATEKYNRCVWLGSGVKHIEHQERSNDRARAYGLSSQALSKLEDQIKNRQEPILVFYRWSRLGDESALDILLQQEAEQRVTRPEILAALGGYYLKRDSQKALSLYLDAMRRVSKEEFDSDWLLGAAQAYLQLGLPQQSYLMSKTNLLLSDNPVNETQLNALVGDKRQVAKLNEDAKALANTLSSGTYADSHWPERLRQAAKPAALSTTNDQKSEQQ</sequence>
<dbReference type="InterPro" id="IPR021372">
    <property type="entry name" value="DUF2989"/>
</dbReference>
<protein>
    <submittedName>
        <fullName evidence="1">DUF2989 domain-containing protein</fullName>
    </submittedName>
</protein>
<proteinExistence type="predicted"/>
<name>A0ABX7YPZ2_9GAMM</name>